<dbReference type="PANTHER" id="PTHR42801">
    <property type="entry name" value="THIOREDOXIN-DEPENDENT PEROXIDE REDUCTASE"/>
    <property type="match status" value="1"/>
</dbReference>
<name>A0A2V4XFH8_9FLAO</name>
<sequence>MTHLNVGDKAPDFSAKDEQGNTISLSDYKGKKLVIFFYPKASTPGCTAEACNLNDNYERFKAQGYEILGVSADSAKRQSNFKNKYDFQYPLLADEDKSVIEAFGVWGPKKFMGREYDGIHRTTFVIDENGVLVNVITKVKTKTHTDQILTD</sequence>
<dbReference type="InterPro" id="IPR036249">
    <property type="entry name" value="Thioredoxin-like_sf"/>
</dbReference>
<dbReference type="PIRSF" id="PIRSF000239">
    <property type="entry name" value="AHPC"/>
    <property type="match status" value="1"/>
</dbReference>
<feature type="active site" description="Cysteine sulfenic acid (-SOH) intermediate; for peroxidase activity" evidence="13">
    <location>
        <position position="46"/>
    </location>
</feature>
<dbReference type="GO" id="GO:0034599">
    <property type="term" value="P:cellular response to oxidative stress"/>
    <property type="evidence" value="ECO:0007669"/>
    <property type="project" value="TreeGrafter"/>
</dbReference>
<reference evidence="15 16" key="1">
    <citation type="submission" date="2018-06" db="EMBL/GenBank/DDBJ databases">
        <title>Genomic Encyclopedia of Type Strains, Phase III (KMG-III): the genomes of soil and plant-associated and newly described type strains.</title>
        <authorList>
            <person name="Whitman W."/>
        </authorList>
    </citation>
    <scope>NUCLEOTIDE SEQUENCE [LARGE SCALE GENOMIC DNA]</scope>
    <source>
        <strain evidence="15 16">CECT 7945</strain>
    </source>
</reference>
<keyword evidence="4" id="KW-0575">Peroxidase</keyword>
<dbReference type="Proteomes" id="UP000248054">
    <property type="component" value="Unassembled WGS sequence"/>
</dbReference>
<keyword evidence="5" id="KW-0049">Antioxidant</keyword>
<dbReference type="GO" id="GO:0045454">
    <property type="term" value="P:cell redox homeostasis"/>
    <property type="evidence" value="ECO:0007669"/>
    <property type="project" value="TreeGrafter"/>
</dbReference>
<evidence type="ECO:0000256" key="6">
    <source>
        <dbReference type="ARBA" id="ARBA00023002"/>
    </source>
</evidence>
<protein>
    <recommendedName>
        <fullName evidence="3">thioredoxin-dependent peroxiredoxin</fullName>
        <ecNumber evidence="3">1.11.1.24</ecNumber>
    </recommendedName>
    <alternativeName>
        <fullName evidence="9">Thioredoxin peroxidase</fullName>
    </alternativeName>
    <alternativeName>
        <fullName evidence="11">Thioredoxin-dependent peroxiredoxin Bcp</fullName>
    </alternativeName>
</protein>
<evidence type="ECO:0000256" key="8">
    <source>
        <dbReference type="ARBA" id="ARBA00023284"/>
    </source>
</evidence>
<dbReference type="NCBIfam" id="NF006960">
    <property type="entry name" value="PRK09437.1"/>
    <property type="match status" value="1"/>
</dbReference>
<dbReference type="InterPro" id="IPR000866">
    <property type="entry name" value="AhpC/TSA"/>
</dbReference>
<evidence type="ECO:0000256" key="4">
    <source>
        <dbReference type="ARBA" id="ARBA00022559"/>
    </source>
</evidence>
<evidence type="ECO:0000256" key="5">
    <source>
        <dbReference type="ARBA" id="ARBA00022862"/>
    </source>
</evidence>
<evidence type="ECO:0000256" key="2">
    <source>
        <dbReference type="ARBA" id="ARBA00011245"/>
    </source>
</evidence>
<evidence type="ECO:0000256" key="9">
    <source>
        <dbReference type="ARBA" id="ARBA00032824"/>
    </source>
</evidence>
<dbReference type="PANTHER" id="PTHR42801:SF4">
    <property type="entry name" value="AHPC_TSA FAMILY PROTEIN"/>
    <property type="match status" value="1"/>
</dbReference>
<keyword evidence="8" id="KW-0676">Redox-active center</keyword>
<evidence type="ECO:0000256" key="12">
    <source>
        <dbReference type="ARBA" id="ARBA00049091"/>
    </source>
</evidence>
<dbReference type="RefSeq" id="WP_110475194.1">
    <property type="nucleotide sequence ID" value="NZ_BMWQ01000002.1"/>
</dbReference>
<comment type="subunit">
    <text evidence="2">Monomer.</text>
</comment>
<keyword evidence="16" id="KW-1185">Reference proteome</keyword>
<comment type="caution">
    <text evidence="15">The sequence shown here is derived from an EMBL/GenBank/DDBJ whole genome shotgun (WGS) entry which is preliminary data.</text>
</comment>
<gene>
    <name evidence="15" type="ORF">DFQ11_102392</name>
</gene>
<dbReference type="InterPro" id="IPR024706">
    <property type="entry name" value="Peroxiredoxin_AhpC-typ"/>
</dbReference>
<feature type="domain" description="Thioredoxin" evidence="14">
    <location>
        <begin position="4"/>
        <end position="151"/>
    </location>
</feature>
<dbReference type="GO" id="GO:0005737">
    <property type="term" value="C:cytoplasm"/>
    <property type="evidence" value="ECO:0007669"/>
    <property type="project" value="TreeGrafter"/>
</dbReference>
<dbReference type="Gene3D" id="3.40.30.10">
    <property type="entry name" value="Glutaredoxin"/>
    <property type="match status" value="1"/>
</dbReference>
<evidence type="ECO:0000256" key="1">
    <source>
        <dbReference type="ARBA" id="ARBA00003330"/>
    </source>
</evidence>
<dbReference type="OrthoDB" id="9812811at2"/>
<keyword evidence="7" id="KW-1015">Disulfide bond</keyword>
<dbReference type="EMBL" id="QJTD01000002">
    <property type="protein sequence ID" value="PYE81815.1"/>
    <property type="molecule type" value="Genomic_DNA"/>
</dbReference>
<dbReference type="AlphaFoldDB" id="A0A2V4XFH8"/>
<proteinExistence type="inferred from homology"/>
<dbReference type="GO" id="GO:0008379">
    <property type="term" value="F:thioredoxin peroxidase activity"/>
    <property type="evidence" value="ECO:0007669"/>
    <property type="project" value="TreeGrafter"/>
</dbReference>
<comment type="function">
    <text evidence="1">Thiol-specific peroxidase that catalyzes the reduction of hydrogen peroxide and organic hydroperoxides to water and alcohols, respectively. Plays a role in cell protection against oxidative stress by detoxifying peroxides and as sensor of hydrogen peroxide-mediated signaling events.</text>
</comment>
<dbReference type="CDD" id="cd03017">
    <property type="entry name" value="PRX_BCP"/>
    <property type="match status" value="1"/>
</dbReference>
<dbReference type="InterPro" id="IPR013766">
    <property type="entry name" value="Thioredoxin_domain"/>
</dbReference>
<organism evidence="15 16">
    <name type="scientific">Winogradskyella epiphytica</name>
    <dbReference type="NCBI Taxonomy" id="262005"/>
    <lineage>
        <taxon>Bacteria</taxon>
        <taxon>Pseudomonadati</taxon>
        <taxon>Bacteroidota</taxon>
        <taxon>Flavobacteriia</taxon>
        <taxon>Flavobacteriales</taxon>
        <taxon>Flavobacteriaceae</taxon>
        <taxon>Winogradskyella</taxon>
    </lineage>
</organism>
<evidence type="ECO:0000259" key="14">
    <source>
        <dbReference type="PROSITE" id="PS51352"/>
    </source>
</evidence>
<dbReference type="PROSITE" id="PS51352">
    <property type="entry name" value="THIOREDOXIN_2"/>
    <property type="match status" value="1"/>
</dbReference>
<accession>A0A2V4XFH8</accession>
<keyword evidence="6" id="KW-0560">Oxidoreductase</keyword>
<dbReference type="EC" id="1.11.1.24" evidence="3"/>
<evidence type="ECO:0000313" key="15">
    <source>
        <dbReference type="EMBL" id="PYE81815.1"/>
    </source>
</evidence>
<comment type="similarity">
    <text evidence="10">Belongs to the peroxiredoxin family. BCP/PrxQ subfamily.</text>
</comment>
<evidence type="ECO:0000256" key="7">
    <source>
        <dbReference type="ARBA" id="ARBA00023157"/>
    </source>
</evidence>
<evidence type="ECO:0000313" key="16">
    <source>
        <dbReference type="Proteomes" id="UP000248054"/>
    </source>
</evidence>
<dbReference type="FunFam" id="3.40.30.10:FF:000007">
    <property type="entry name" value="Thioredoxin-dependent thiol peroxidase"/>
    <property type="match status" value="1"/>
</dbReference>
<dbReference type="Pfam" id="PF00578">
    <property type="entry name" value="AhpC-TSA"/>
    <property type="match status" value="1"/>
</dbReference>
<evidence type="ECO:0000256" key="10">
    <source>
        <dbReference type="ARBA" id="ARBA00038489"/>
    </source>
</evidence>
<comment type="catalytic activity">
    <reaction evidence="12">
        <text>a hydroperoxide + [thioredoxin]-dithiol = an alcohol + [thioredoxin]-disulfide + H2O</text>
        <dbReference type="Rhea" id="RHEA:62620"/>
        <dbReference type="Rhea" id="RHEA-COMP:10698"/>
        <dbReference type="Rhea" id="RHEA-COMP:10700"/>
        <dbReference type="ChEBI" id="CHEBI:15377"/>
        <dbReference type="ChEBI" id="CHEBI:29950"/>
        <dbReference type="ChEBI" id="CHEBI:30879"/>
        <dbReference type="ChEBI" id="CHEBI:35924"/>
        <dbReference type="ChEBI" id="CHEBI:50058"/>
        <dbReference type="EC" id="1.11.1.24"/>
    </reaction>
</comment>
<evidence type="ECO:0000256" key="3">
    <source>
        <dbReference type="ARBA" id="ARBA00013017"/>
    </source>
</evidence>
<dbReference type="InterPro" id="IPR050924">
    <property type="entry name" value="Peroxiredoxin_BCP/PrxQ"/>
</dbReference>
<dbReference type="SUPFAM" id="SSF52833">
    <property type="entry name" value="Thioredoxin-like"/>
    <property type="match status" value="1"/>
</dbReference>
<evidence type="ECO:0000256" key="13">
    <source>
        <dbReference type="PIRSR" id="PIRSR000239-1"/>
    </source>
</evidence>
<evidence type="ECO:0000256" key="11">
    <source>
        <dbReference type="ARBA" id="ARBA00042639"/>
    </source>
</evidence>